<reference evidence="1 2" key="1">
    <citation type="journal article" date="2015" name="Appl. Environ. Microbiol.">
        <title>Nanoarchaeota, Their Sulfolobales Host, and Nanoarchaeota Virus Distribution across Yellowstone National Park Hot Springs.</title>
        <authorList>
            <person name="Munson-McGee J.H."/>
            <person name="Field E.K."/>
            <person name="Bateson M."/>
            <person name="Rooney C."/>
            <person name="Stepanauskas R."/>
            <person name="Young M.J."/>
        </authorList>
    </citation>
    <scope>NUCLEOTIDE SEQUENCE [LARGE SCALE GENOMIC DNA]</scope>
    <source>
        <strain evidence="1">SCGC AB-777_O03</strain>
    </source>
</reference>
<evidence type="ECO:0000313" key="2">
    <source>
        <dbReference type="Proteomes" id="UP000245908"/>
    </source>
</evidence>
<comment type="caution">
    <text evidence="1">The sequence shown here is derived from an EMBL/GenBank/DDBJ whole genome shotgun (WGS) entry which is preliminary data.</text>
</comment>
<organism evidence="1 2">
    <name type="scientific">Nanobsidianus stetteri</name>
    <dbReference type="NCBI Taxonomy" id="1294122"/>
    <lineage>
        <taxon>Archaea</taxon>
        <taxon>Nanobdellota</taxon>
        <taxon>Candidatus Nanoarchaeia</taxon>
        <taxon>Nanoarchaeales</taxon>
        <taxon>Nanopusillaceae</taxon>
        <taxon>Candidatus Nanobsidianus</taxon>
    </lineage>
</organism>
<accession>A0A2T9WQD8</accession>
<protein>
    <submittedName>
        <fullName evidence="1">Uncharacterized protein</fullName>
    </submittedName>
</protein>
<dbReference type="Proteomes" id="UP000245908">
    <property type="component" value="Unassembled WGS sequence"/>
</dbReference>
<gene>
    <name evidence="1" type="ORF">DDW05_03090</name>
</gene>
<name>A0A2T9WQD8_NANST</name>
<proteinExistence type="predicted"/>
<evidence type="ECO:0000313" key="1">
    <source>
        <dbReference type="EMBL" id="PVU70040.1"/>
    </source>
</evidence>
<dbReference type="AlphaFoldDB" id="A0A2T9WQD8"/>
<dbReference type="EMBL" id="QEFH01000033">
    <property type="protein sequence ID" value="PVU70040.1"/>
    <property type="molecule type" value="Genomic_DNA"/>
</dbReference>
<sequence length="246" mass="29141">MADRPSDNKLLAKLFANAYPKILSAEWHQCKSFLENTVAELNRQIVYIEVEAFENIGSEMFHKVNKKLRPSLDKLMQTIREWIKYEKSLESSIPLIGRLYYANYVEYIEKCYFATSILRPINQYLKAISFESNKSYFEKKVDDLNKGIDYLLSREILNALYVRFDNKVKKVFDKLDEPIRNDKFEDKPISYSASLREAIDELRFSLQEASNDIEYIIKYLLKNPEENIKQVNKIIGIEEDYRDNKK</sequence>